<protein>
    <submittedName>
        <fullName evidence="2">Transcriptional regulator</fullName>
    </submittedName>
</protein>
<dbReference type="Proteomes" id="UP000191661">
    <property type="component" value="Unassembled WGS sequence"/>
</dbReference>
<sequence length="175" mass="20716">MNMININSNYREINMDEDLEKDNYEEDDEKFIEENEDFPMVGEFDKSLLLGVMKGFLKIIVLWIITKERIHGYEIIKKMKEGNTTKKLKFKGPGPNKIYPILHELEKNGLIKGDWEFQGKRKLKFYEATEKGINTIELIKKKPHRDVPPIMKEFWRDVIVPHKNAGKDCKNQKEC</sequence>
<dbReference type="Gene3D" id="1.10.10.10">
    <property type="entry name" value="Winged helix-like DNA-binding domain superfamily/Winged helix DNA-binding domain"/>
    <property type="match status" value="1"/>
</dbReference>
<evidence type="ECO:0000313" key="2">
    <source>
        <dbReference type="EMBL" id="OQD58546.1"/>
    </source>
</evidence>
<organism evidence="2 3">
    <name type="scientific">Methanobrevibacter arboriphilus JCM 13429 = DSM 1125</name>
    <dbReference type="NCBI Taxonomy" id="1300164"/>
    <lineage>
        <taxon>Archaea</taxon>
        <taxon>Methanobacteriati</taxon>
        <taxon>Methanobacteriota</taxon>
        <taxon>Methanomada group</taxon>
        <taxon>Methanobacteria</taxon>
        <taxon>Methanobacteriales</taxon>
        <taxon>Methanobacteriaceae</taxon>
        <taxon>Methanobrevibacter</taxon>
    </lineage>
</organism>
<name>A0A1V6N215_METAZ</name>
<dbReference type="PANTHER" id="PTHR33169:SF14">
    <property type="entry name" value="TRANSCRIPTIONAL REGULATOR RV3488"/>
    <property type="match status" value="1"/>
</dbReference>
<evidence type="ECO:0000313" key="3">
    <source>
        <dbReference type="Proteomes" id="UP000191661"/>
    </source>
</evidence>
<evidence type="ECO:0000259" key="1">
    <source>
        <dbReference type="Pfam" id="PF03551"/>
    </source>
</evidence>
<accession>A0A1V6N215</accession>
<dbReference type="RefSeq" id="WP_080460532.1">
    <property type="nucleotide sequence ID" value="NZ_JXMW01000012.1"/>
</dbReference>
<gene>
    <name evidence="2" type="ORF">MBBAR_12c00200</name>
</gene>
<proteinExistence type="predicted"/>
<dbReference type="Pfam" id="PF03551">
    <property type="entry name" value="PadR"/>
    <property type="match status" value="1"/>
</dbReference>
<dbReference type="InterPro" id="IPR052509">
    <property type="entry name" value="Metal_resp_DNA-bind_regulator"/>
</dbReference>
<dbReference type="InterPro" id="IPR036388">
    <property type="entry name" value="WH-like_DNA-bd_sf"/>
</dbReference>
<keyword evidence="3" id="KW-1185">Reference proteome</keyword>
<dbReference type="PANTHER" id="PTHR33169">
    <property type="entry name" value="PADR-FAMILY TRANSCRIPTIONAL REGULATOR"/>
    <property type="match status" value="1"/>
</dbReference>
<dbReference type="EMBL" id="JXMW01000012">
    <property type="protein sequence ID" value="OQD58546.1"/>
    <property type="molecule type" value="Genomic_DNA"/>
</dbReference>
<dbReference type="AlphaFoldDB" id="A0A1V6N215"/>
<feature type="domain" description="Transcription regulator PadR N-terminal" evidence="1">
    <location>
        <begin position="61"/>
        <end position="135"/>
    </location>
</feature>
<dbReference type="InterPro" id="IPR036390">
    <property type="entry name" value="WH_DNA-bd_sf"/>
</dbReference>
<dbReference type="SUPFAM" id="SSF46785">
    <property type="entry name" value="Winged helix' DNA-binding domain"/>
    <property type="match status" value="1"/>
</dbReference>
<comment type="caution">
    <text evidence="2">The sequence shown here is derived from an EMBL/GenBank/DDBJ whole genome shotgun (WGS) entry which is preliminary data.</text>
</comment>
<reference evidence="2 3" key="1">
    <citation type="submission" date="2014-12" db="EMBL/GenBank/DDBJ databases">
        <title>Genome sequence of Methanobrevibacter arboriphilicus DH1, DSM1125.</title>
        <authorList>
            <person name="Poehlein A."/>
            <person name="Thauer R.K."/>
            <person name="Seedorf H."/>
            <person name="Daniel R."/>
        </authorList>
    </citation>
    <scope>NUCLEOTIDE SEQUENCE [LARGE SCALE GENOMIC DNA]</scope>
    <source>
        <strain evidence="2 3">DH1</strain>
    </source>
</reference>
<dbReference type="InterPro" id="IPR005149">
    <property type="entry name" value="Tscrpt_reg_PadR_N"/>
</dbReference>